<dbReference type="Pfam" id="PF00892">
    <property type="entry name" value="EamA"/>
    <property type="match status" value="2"/>
</dbReference>
<dbReference type="InterPro" id="IPR000620">
    <property type="entry name" value="EamA_dom"/>
</dbReference>
<dbReference type="SUPFAM" id="SSF103481">
    <property type="entry name" value="Multidrug resistance efflux transporter EmrE"/>
    <property type="match status" value="2"/>
</dbReference>
<feature type="transmembrane region" description="Helical" evidence="1">
    <location>
        <begin position="218"/>
        <end position="238"/>
    </location>
</feature>
<name>A0ABQ4NP54_9RHOB</name>
<feature type="transmembrane region" description="Helical" evidence="1">
    <location>
        <begin position="16"/>
        <end position="34"/>
    </location>
</feature>
<dbReference type="RefSeq" id="WP_255576427.1">
    <property type="nucleotide sequence ID" value="NZ_BPFH01000005.1"/>
</dbReference>
<comment type="caution">
    <text evidence="3">The sequence shown here is derived from an EMBL/GenBank/DDBJ whole genome shotgun (WGS) entry which is preliminary data.</text>
</comment>
<sequence>MTPRASATAVRPHADNIPKGIALMLLAYLLFSFTDTSVKWLGLAGIPALQLAFMRFFTHLALSSGPVVRHPQMLVTPRKQMIQLLLRGGLLLISTVANFLALAYLDLTVTAAIMFSAPIMVCALSAPVLGERVGPWRWTAILVGFLGVLLVVRPWSAAFHPAVFFSLTAATAFALFSIMTRQMSGVVSPRVMQVYVGVVGATALLPAAIWMWQSPVTGSDWILLVCVGAFAWGGHHFFNLAHGYAPASALMPFTYSFLIYLTAWGYLVFGTVPDQQTILGAMTISLAGLVIWWRERRGPTGAPPGRGNP</sequence>
<evidence type="ECO:0000256" key="1">
    <source>
        <dbReference type="SAM" id="Phobius"/>
    </source>
</evidence>
<reference evidence="3 4" key="1">
    <citation type="submission" date="2021-05" db="EMBL/GenBank/DDBJ databases">
        <title>Bacteria Genome sequencing.</title>
        <authorList>
            <person name="Takabe Y."/>
            <person name="Nakajima Y."/>
            <person name="Suzuki S."/>
            <person name="Shiozaki T."/>
        </authorList>
    </citation>
    <scope>NUCLEOTIDE SEQUENCE [LARGE SCALE GENOMIC DNA]</scope>
    <source>
        <strain evidence="3 4">AI_62</strain>
    </source>
</reference>
<evidence type="ECO:0000313" key="3">
    <source>
        <dbReference type="EMBL" id="GIT96174.1"/>
    </source>
</evidence>
<feature type="transmembrane region" description="Helical" evidence="1">
    <location>
        <begin position="250"/>
        <end position="269"/>
    </location>
</feature>
<keyword evidence="1" id="KW-0812">Transmembrane</keyword>
<keyword evidence="4" id="KW-1185">Reference proteome</keyword>
<protein>
    <recommendedName>
        <fullName evidence="2">EamA domain-containing protein</fullName>
    </recommendedName>
</protein>
<feature type="transmembrane region" description="Helical" evidence="1">
    <location>
        <begin position="275"/>
        <end position="293"/>
    </location>
</feature>
<feature type="transmembrane region" description="Helical" evidence="1">
    <location>
        <begin position="136"/>
        <end position="156"/>
    </location>
</feature>
<feature type="transmembrane region" description="Helical" evidence="1">
    <location>
        <begin position="162"/>
        <end position="180"/>
    </location>
</feature>
<proteinExistence type="predicted"/>
<organism evidence="3 4">
    <name type="scientific">Jannaschia pagri</name>
    <dbReference type="NCBI Taxonomy" id="2829797"/>
    <lineage>
        <taxon>Bacteria</taxon>
        <taxon>Pseudomonadati</taxon>
        <taxon>Pseudomonadota</taxon>
        <taxon>Alphaproteobacteria</taxon>
        <taxon>Rhodobacterales</taxon>
        <taxon>Roseobacteraceae</taxon>
        <taxon>Jannaschia</taxon>
    </lineage>
</organism>
<feature type="transmembrane region" description="Helical" evidence="1">
    <location>
        <begin position="40"/>
        <end position="63"/>
    </location>
</feature>
<feature type="domain" description="EamA" evidence="2">
    <location>
        <begin position="19"/>
        <end position="152"/>
    </location>
</feature>
<feature type="domain" description="EamA" evidence="2">
    <location>
        <begin position="162"/>
        <end position="291"/>
    </location>
</feature>
<keyword evidence="1" id="KW-0472">Membrane</keyword>
<keyword evidence="1" id="KW-1133">Transmembrane helix</keyword>
<gene>
    <name evidence="3" type="ORF">JANAI62_27970</name>
</gene>
<accession>A0ABQ4NP54</accession>
<dbReference type="PANTHER" id="PTHR22911">
    <property type="entry name" value="ACYL-MALONYL CONDENSING ENZYME-RELATED"/>
    <property type="match status" value="1"/>
</dbReference>
<feature type="transmembrane region" description="Helical" evidence="1">
    <location>
        <begin position="84"/>
        <end position="105"/>
    </location>
</feature>
<evidence type="ECO:0000259" key="2">
    <source>
        <dbReference type="Pfam" id="PF00892"/>
    </source>
</evidence>
<dbReference type="InterPro" id="IPR037185">
    <property type="entry name" value="EmrE-like"/>
</dbReference>
<evidence type="ECO:0000313" key="4">
    <source>
        <dbReference type="Proteomes" id="UP000786693"/>
    </source>
</evidence>
<feature type="transmembrane region" description="Helical" evidence="1">
    <location>
        <begin position="192"/>
        <end position="212"/>
    </location>
</feature>
<dbReference type="PANTHER" id="PTHR22911:SF103">
    <property type="entry name" value="BLR2811 PROTEIN"/>
    <property type="match status" value="1"/>
</dbReference>
<feature type="transmembrane region" description="Helical" evidence="1">
    <location>
        <begin position="111"/>
        <end position="129"/>
    </location>
</feature>
<dbReference type="Proteomes" id="UP000786693">
    <property type="component" value="Unassembled WGS sequence"/>
</dbReference>
<dbReference type="EMBL" id="BPFH01000005">
    <property type="protein sequence ID" value="GIT96174.1"/>
    <property type="molecule type" value="Genomic_DNA"/>
</dbReference>